<evidence type="ECO:0000313" key="18">
    <source>
        <dbReference type="Proteomes" id="UP000811246"/>
    </source>
</evidence>
<evidence type="ECO:0000256" key="10">
    <source>
        <dbReference type="ARBA" id="ARBA00023002"/>
    </source>
</evidence>
<dbReference type="GO" id="GO:0005777">
    <property type="term" value="C:peroxisome"/>
    <property type="evidence" value="ECO:0007669"/>
    <property type="project" value="UniProtKB-SubCell"/>
</dbReference>
<dbReference type="Pfam" id="PF22366">
    <property type="entry name" value="NDH2_C"/>
    <property type="match status" value="1"/>
</dbReference>
<comment type="catalytic activity">
    <reaction evidence="14">
        <text>a quinone + NADH + H(+) = a quinol + NAD(+)</text>
        <dbReference type="Rhea" id="RHEA:46160"/>
        <dbReference type="ChEBI" id="CHEBI:15378"/>
        <dbReference type="ChEBI" id="CHEBI:24646"/>
        <dbReference type="ChEBI" id="CHEBI:57540"/>
        <dbReference type="ChEBI" id="CHEBI:57945"/>
        <dbReference type="ChEBI" id="CHEBI:132124"/>
        <dbReference type="EC" id="1.6.5.9"/>
    </reaction>
</comment>
<comment type="similarity">
    <text evidence="4">Belongs to the NADH dehydrogenase family.</text>
</comment>
<keyword evidence="7" id="KW-0472">Membrane</keyword>
<feature type="domain" description="EF-hand" evidence="16">
    <location>
        <begin position="211"/>
        <end position="246"/>
    </location>
</feature>
<evidence type="ECO:0000256" key="3">
    <source>
        <dbReference type="ARBA" id="ARBA00004637"/>
    </source>
</evidence>
<sequence length="413" mass="47143">MGARVNTFNTPGVVEYAHFLKEVEDAQRIRKSVLDSFERASLPSLSEEERKRILHFVVVGGGPAGVEFAAELHDFFHEDLLKLYPHIKDYVKITLIEAADHILNTYDNKITAFAEEKFQRDGIHVKTGSMVVQVTDTEISAKERKTGEVSNTPYGMVVWATGNGTRPEIMAFMKQIGQANRHALATDEWLRVGRCENVYALGDCATVNQRQVMEDIAFIFNKADKNKSGTLNLKDFQEIVDDILERYPQVKLHLKRRKLRNFSALLKNSQESAQNQAIEIENFKSALSEVDSQIINLPATAQVAGQQGEYLADCFNRMEECEKYPEGPLRFRGSGRHQFHPFRYNNLGKFAPLGGKQVAIQSPGDWVWIGRSTRWIWYSVYTSKLASWRARTSVISDWVKRFIFGRDSSRIRD</sequence>
<keyword evidence="13" id="KW-0576">Peroxisome</keyword>
<dbReference type="GO" id="GO:0005509">
    <property type="term" value="F:calcium ion binding"/>
    <property type="evidence" value="ECO:0007669"/>
    <property type="project" value="InterPro"/>
</dbReference>
<proteinExistence type="inferred from homology"/>
<evidence type="ECO:0000256" key="6">
    <source>
        <dbReference type="ARBA" id="ARBA00022630"/>
    </source>
</evidence>
<dbReference type="PROSITE" id="PS00018">
    <property type="entry name" value="EF_HAND_1"/>
    <property type="match status" value="1"/>
</dbReference>
<dbReference type="PANTHER" id="PTHR43706">
    <property type="entry name" value="NADH DEHYDROGENASE"/>
    <property type="match status" value="1"/>
</dbReference>
<evidence type="ECO:0000256" key="9">
    <source>
        <dbReference type="ARBA" id="ARBA00022946"/>
    </source>
</evidence>
<protein>
    <recommendedName>
        <fullName evidence="5">NADH:ubiquinone reductase (non-electrogenic)</fullName>
        <ecNumber evidence="5">1.6.5.9</ecNumber>
    </recommendedName>
</protein>
<keyword evidence="6" id="KW-0285">Flavoprotein</keyword>
<accession>A0A922JVC3</accession>
<dbReference type="EC" id="1.6.5.9" evidence="5"/>
<evidence type="ECO:0000256" key="1">
    <source>
        <dbReference type="ARBA" id="ARBA00001974"/>
    </source>
</evidence>
<comment type="caution">
    <text evidence="17">The sequence shown here is derived from an EMBL/GenBank/DDBJ whole genome shotgun (WGS) entry which is preliminary data.</text>
</comment>
<dbReference type="InterPro" id="IPR018247">
    <property type="entry name" value="EF_Hand_1_Ca_BS"/>
</dbReference>
<organism evidence="17 18">
    <name type="scientific">Carya illinoinensis</name>
    <name type="common">Pecan</name>
    <dbReference type="NCBI Taxonomy" id="32201"/>
    <lineage>
        <taxon>Eukaryota</taxon>
        <taxon>Viridiplantae</taxon>
        <taxon>Streptophyta</taxon>
        <taxon>Embryophyta</taxon>
        <taxon>Tracheophyta</taxon>
        <taxon>Spermatophyta</taxon>
        <taxon>Magnoliopsida</taxon>
        <taxon>eudicotyledons</taxon>
        <taxon>Gunneridae</taxon>
        <taxon>Pentapetalae</taxon>
        <taxon>rosids</taxon>
        <taxon>fabids</taxon>
        <taxon>Fagales</taxon>
        <taxon>Juglandaceae</taxon>
        <taxon>Carya</taxon>
    </lineage>
</organism>
<dbReference type="Pfam" id="PF07992">
    <property type="entry name" value="Pyr_redox_2"/>
    <property type="match status" value="1"/>
</dbReference>
<dbReference type="InterPro" id="IPR002048">
    <property type="entry name" value="EF_hand_dom"/>
</dbReference>
<dbReference type="InterPro" id="IPR023753">
    <property type="entry name" value="FAD/NAD-binding_dom"/>
</dbReference>
<evidence type="ECO:0000313" key="17">
    <source>
        <dbReference type="EMBL" id="KAG6717847.1"/>
    </source>
</evidence>
<dbReference type="GO" id="GO:0050136">
    <property type="term" value="F:NADH dehydrogenase (quinone) (non-electrogenic) activity"/>
    <property type="evidence" value="ECO:0007669"/>
    <property type="project" value="UniProtKB-EC"/>
</dbReference>
<evidence type="ECO:0000256" key="15">
    <source>
        <dbReference type="ARBA" id="ARBA00049010"/>
    </source>
</evidence>
<evidence type="ECO:0000256" key="11">
    <source>
        <dbReference type="ARBA" id="ARBA00023027"/>
    </source>
</evidence>
<dbReference type="Proteomes" id="UP000811246">
    <property type="component" value="Chromosome 4"/>
</dbReference>
<evidence type="ECO:0000256" key="2">
    <source>
        <dbReference type="ARBA" id="ARBA00004275"/>
    </source>
</evidence>
<evidence type="ECO:0000256" key="12">
    <source>
        <dbReference type="ARBA" id="ARBA00023128"/>
    </source>
</evidence>
<dbReference type="InterPro" id="IPR045024">
    <property type="entry name" value="NDH-2"/>
</dbReference>
<keyword evidence="12" id="KW-0496">Mitochondrion</keyword>
<evidence type="ECO:0000259" key="16">
    <source>
        <dbReference type="PROSITE" id="PS50222"/>
    </source>
</evidence>
<evidence type="ECO:0000256" key="13">
    <source>
        <dbReference type="ARBA" id="ARBA00023140"/>
    </source>
</evidence>
<evidence type="ECO:0000256" key="8">
    <source>
        <dbReference type="ARBA" id="ARBA00022827"/>
    </source>
</evidence>
<evidence type="ECO:0000256" key="14">
    <source>
        <dbReference type="ARBA" id="ARBA00047599"/>
    </source>
</evidence>
<comment type="cofactor">
    <cofactor evidence="1">
        <name>FAD</name>
        <dbReference type="ChEBI" id="CHEBI:57692"/>
    </cofactor>
</comment>
<dbReference type="GO" id="GO:0005743">
    <property type="term" value="C:mitochondrial inner membrane"/>
    <property type="evidence" value="ECO:0007669"/>
    <property type="project" value="UniProtKB-SubCell"/>
</dbReference>
<keyword evidence="10" id="KW-0560">Oxidoreductase</keyword>
<keyword evidence="9" id="KW-0809">Transit peptide</keyword>
<dbReference type="PANTHER" id="PTHR43706:SF47">
    <property type="entry name" value="EXTERNAL NADH-UBIQUINONE OXIDOREDUCTASE 1, MITOCHONDRIAL-RELATED"/>
    <property type="match status" value="1"/>
</dbReference>
<keyword evidence="11" id="KW-0520">NAD</keyword>
<dbReference type="EMBL" id="CM031828">
    <property type="protein sequence ID" value="KAG6717847.1"/>
    <property type="molecule type" value="Genomic_DNA"/>
</dbReference>
<dbReference type="PROSITE" id="PS50222">
    <property type="entry name" value="EF_HAND_2"/>
    <property type="match status" value="1"/>
</dbReference>
<evidence type="ECO:0000256" key="4">
    <source>
        <dbReference type="ARBA" id="ARBA00005272"/>
    </source>
</evidence>
<keyword evidence="7" id="KW-0999">Mitochondrion inner membrane</keyword>
<name>A0A922JVC3_CARIL</name>
<keyword evidence="8" id="KW-0274">FAD</keyword>
<evidence type="ECO:0000256" key="5">
    <source>
        <dbReference type="ARBA" id="ARBA00012637"/>
    </source>
</evidence>
<dbReference type="InterPro" id="IPR054585">
    <property type="entry name" value="NDH2-like_C"/>
</dbReference>
<dbReference type="AlphaFoldDB" id="A0A922JVC3"/>
<evidence type="ECO:0000256" key="7">
    <source>
        <dbReference type="ARBA" id="ARBA00022792"/>
    </source>
</evidence>
<comment type="catalytic activity">
    <reaction evidence="15">
        <text>a ubiquinone + NADH + H(+) = a ubiquinol + NAD(+)</text>
        <dbReference type="Rhea" id="RHEA:23152"/>
        <dbReference type="Rhea" id="RHEA-COMP:9565"/>
        <dbReference type="Rhea" id="RHEA-COMP:9566"/>
        <dbReference type="ChEBI" id="CHEBI:15378"/>
        <dbReference type="ChEBI" id="CHEBI:16389"/>
        <dbReference type="ChEBI" id="CHEBI:17976"/>
        <dbReference type="ChEBI" id="CHEBI:57540"/>
        <dbReference type="ChEBI" id="CHEBI:57945"/>
    </reaction>
</comment>
<reference evidence="17" key="1">
    <citation type="submission" date="2021-01" db="EMBL/GenBank/DDBJ databases">
        <authorList>
            <person name="Lovell J.T."/>
            <person name="Bentley N."/>
            <person name="Bhattarai G."/>
            <person name="Jenkins J.W."/>
            <person name="Sreedasyam A."/>
            <person name="Alarcon Y."/>
            <person name="Bock C."/>
            <person name="Boston L."/>
            <person name="Carlson J."/>
            <person name="Cervantes K."/>
            <person name="Clermont K."/>
            <person name="Krom N."/>
            <person name="Kubenka K."/>
            <person name="Mamidi S."/>
            <person name="Mattison C."/>
            <person name="Monteros M."/>
            <person name="Pisani C."/>
            <person name="Plott C."/>
            <person name="Rajasekar S."/>
            <person name="Rhein H.S."/>
            <person name="Rohla C."/>
            <person name="Song M."/>
            <person name="Hilaire R.S."/>
            <person name="Shu S."/>
            <person name="Wells L."/>
            <person name="Wang X."/>
            <person name="Webber J."/>
            <person name="Heerema R.J."/>
            <person name="Klein P."/>
            <person name="Conner P."/>
            <person name="Grauke L."/>
            <person name="Grimwood J."/>
            <person name="Schmutz J."/>
            <person name="Randall J.J."/>
        </authorList>
    </citation>
    <scope>NUCLEOTIDE SEQUENCE</scope>
    <source>
        <tissue evidence="17">Leaf</tissue>
    </source>
</reference>
<comment type="subcellular location">
    <subcellularLocation>
        <location evidence="3">Mitochondrion inner membrane</location>
        <topology evidence="3">Peripheral membrane protein</topology>
    </subcellularLocation>
    <subcellularLocation>
        <location evidence="2">Peroxisome</location>
    </subcellularLocation>
</comment>
<gene>
    <name evidence="17" type="ORF">I3842_04G120400</name>
</gene>